<accession>A0AAW2QSS4</accession>
<evidence type="ECO:0000313" key="9">
    <source>
        <dbReference type="EMBL" id="KAL0370493.1"/>
    </source>
</evidence>
<dbReference type="PANTHER" id="PTHR48475">
    <property type="entry name" value="RIBONUCLEASE H"/>
    <property type="match status" value="1"/>
</dbReference>
<keyword evidence="3" id="KW-0540">Nuclease</keyword>
<dbReference type="GO" id="GO:0003964">
    <property type="term" value="F:RNA-directed DNA polymerase activity"/>
    <property type="evidence" value="ECO:0007669"/>
    <property type="project" value="UniProtKB-KW"/>
</dbReference>
<dbReference type="SUPFAM" id="SSF56672">
    <property type="entry name" value="DNA/RNA polymerases"/>
    <property type="match status" value="1"/>
</dbReference>
<keyword evidence="2" id="KW-0548">Nucleotidyltransferase</keyword>
<evidence type="ECO:0000256" key="3">
    <source>
        <dbReference type="ARBA" id="ARBA00022722"/>
    </source>
</evidence>
<evidence type="ECO:0000256" key="2">
    <source>
        <dbReference type="ARBA" id="ARBA00022695"/>
    </source>
</evidence>
<proteinExistence type="predicted"/>
<organism evidence="9">
    <name type="scientific">Sesamum angustifolium</name>
    <dbReference type="NCBI Taxonomy" id="2727405"/>
    <lineage>
        <taxon>Eukaryota</taxon>
        <taxon>Viridiplantae</taxon>
        <taxon>Streptophyta</taxon>
        <taxon>Embryophyta</taxon>
        <taxon>Tracheophyta</taxon>
        <taxon>Spermatophyta</taxon>
        <taxon>Magnoliopsida</taxon>
        <taxon>eudicotyledons</taxon>
        <taxon>Gunneridae</taxon>
        <taxon>Pentapetalae</taxon>
        <taxon>asterids</taxon>
        <taxon>lamiids</taxon>
        <taxon>Lamiales</taxon>
        <taxon>Pedaliaceae</taxon>
        <taxon>Sesamum</taxon>
    </lineage>
</organism>
<evidence type="ECO:0000256" key="7">
    <source>
        <dbReference type="SAM" id="MobiDB-lite"/>
    </source>
</evidence>
<gene>
    <name evidence="9" type="ORF">Sangu_0367400</name>
</gene>
<evidence type="ECO:0000256" key="5">
    <source>
        <dbReference type="ARBA" id="ARBA00022801"/>
    </source>
</evidence>
<keyword evidence="4" id="KW-0255">Endonuclease</keyword>
<dbReference type="InterPro" id="IPR043128">
    <property type="entry name" value="Rev_trsase/Diguanyl_cyclase"/>
</dbReference>
<keyword evidence="1" id="KW-0808">Transferase</keyword>
<name>A0AAW2QSS4_9LAMI</name>
<dbReference type="GO" id="GO:0016787">
    <property type="term" value="F:hydrolase activity"/>
    <property type="evidence" value="ECO:0007669"/>
    <property type="project" value="UniProtKB-KW"/>
</dbReference>
<keyword evidence="6" id="KW-0695">RNA-directed DNA polymerase</keyword>
<evidence type="ECO:0000256" key="4">
    <source>
        <dbReference type="ARBA" id="ARBA00022759"/>
    </source>
</evidence>
<dbReference type="Pfam" id="PF17917">
    <property type="entry name" value="RT_RNaseH"/>
    <property type="match status" value="1"/>
</dbReference>
<feature type="region of interest" description="Disordered" evidence="7">
    <location>
        <begin position="63"/>
        <end position="82"/>
    </location>
</feature>
<dbReference type="PANTHER" id="PTHR48475:SF2">
    <property type="entry name" value="RIBONUCLEASE H"/>
    <property type="match status" value="1"/>
</dbReference>
<sequence length="236" mass="27058">MSEKLIEKIMEVYTDNIMVKSTKEMDYLVHLAECFAVVRQYGMKLNPTKCIFGMKGGKVPEIPSYEKRNRGKPGESTNCNGDEVPEVDQGVYDVVLSIVLVKEDSGEHIPVYYVSKMLQEVELRYIDVKRFTLELVITTQKLRPHFQLHHIVVLTNQPLKEVTSKPKVSGRLVKWAIELGEFSIEFKARKALKAQVLAGFVLENDPGLEIEETNVFSVEQKLNQWDVHKCLDMEVE</sequence>
<dbReference type="AlphaFoldDB" id="A0AAW2QSS4"/>
<keyword evidence="5" id="KW-0378">Hydrolase</keyword>
<dbReference type="GO" id="GO:0004519">
    <property type="term" value="F:endonuclease activity"/>
    <property type="evidence" value="ECO:0007669"/>
    <property type="project" value="UniProtKB-KW"/>
</dbReference>
<evidence type="ECO:0000259" key="8">
    <source>
        <dbReference type="Pfam" id="PF17917"/>
    </source>
</evidence>
<evidence type="ECO:0000256" key="1">
    <source>
        <dbReference type="ARBA" id="ARBA00022679"/>
    </source>
</evidence>
<comment type="caution">
    <text evidence="9">The sequence shown here is derived from an EMBL/GenBank/DDBJ whole genome shotgun (WGS) entry which is preliminary data.</text>
</comment>
<dbReference type="InterPro" id="IPR043502">
    <property type="entry name" value="DNA/RNA_pol_sf"/>
</dbReference>
<reference evidence="9" key="2">
    <citation type="journal article" date="2024" name="Plant">
        <title>Genomic evolution and insights into agronomic trait innovations of Sesamum species.</title>
        <authorList>
            <person name="Miao H."/>
            <person name="Wang L."/>
            <person name="Qu L."/>
            <person name="Liu H."/>
            <person name="Sun Y."/>
            <person name="Le M."/>
            <person name="Wang Q."/>
            <person name="Wei S."/>
            <person name="Zheng Y."/>
            <person name="Lin W."/>
            <person name="Duan Y."/>
            <person name="Cao H."/>
            <person name="Xiong S."/>
            <person name="Wang X."/>
            <person name="Wei L."/>
            <person name="Li C."/>
            <person name="Ma Q."/>
            <person name="Ju M."/>
            <person name="Zhao R."/>
            <person name="Li G."/>
            <person name="Mu C."/>
            <person name="Tian Q."/>
            <person name="Mei H."/>
            <person name="Zhang T."/>
            <person name="Gao T."/>
            <person name="Zhang H."/>
        </authorList>
    </citation>
    <scope>NUCLEOTIDE SEQUENCE</scope>
    <source>
        <strain evidence="9">G01</strain>
    </source>
</reference>
<evidence type="ECO:0000256" key="6">
    <source>
        <dbReference type="ARBA" id="ARBA00022918"/>
    </source>
</evidence>
<reference evidence="9" key="1">
    <citation type="submission" date="2020-06" db="EMBL/GenBank/DDBJ databases">
        <authorList>
            <person name="Li T."/>
            <person name="Hu X."/>
            <person name="Zhang T."/>
            <person name="Song X."/>
            <person name="Zhang H."/>
            <person name="Dai N."/>
            <person name="Sheng W."/>
            <person name="Hou X."/>
            <person name="Wei L."/>
        </authorList>
    </citation>
    <scope>NUCLEOTIDE SEQUENCE</scope>
    <source>
        <strain evidence="9">G01</strain>
        <tissue evidence="9">Leaf</tissue>
    </source>
</reference>
<dbReference type="Gene3D" id="3.30.70.270">
    <property type="match status" value="1"/>
</dbReference>
<feature type="domain" description="Reverse transcriptase RNase H-like" evidence="8">
    <location>
        <begin position="93"/>
        <end position="182"/>
    </location>
</feature>
<protein>
    <recommendedName>
        <fullName evidence="8">Reverse transcriptase RNase H-like domain-containing protein</fullName>
    </recommendedName>
</protein>
<dbReference type="EMBL" id="JACGWK010000002">
    <property type="protein sequence ID" value="KAL0370493.1"/>
    <property type="molecule type" value="Genomic_DNA"/>
</dbReference>
<dbReference type="InterPro" id="IPR041373">
    <property type="entry name" value="RT_RNaseH"/>
</dbReference>